<feature type="region of interest" description="Disordered" evidence="2">
    <location>
        <begin position="262"/>
        <end position="293"/>
    </location>
</feature>
<evidence type="ECO:0000313" key="4">
    <source>
        <dbReference type="Proteomes" id="UP000325902"/>
    </source>
</evidence>
<dbReference type="Proteomes" id="UP000325902">
    <property type="component" value="Unassembled WGS sequence"/>
</dbReference>
<keyword evidence="4" id="KW-1185">Reference proteome</keyword>
<feature type="compositionally biased region" description="Basic and acidic residues" evidence="2">
    <location>
        <begin position="262"/>
        <end position="285"/>
    </location>
</feature>
<reference evidence="3 4" key="1">
    <citation type="journal article" date="2019" name="Sci. Rep.">
        <title>A multi-omics analysis of the grapevine pathogen Lasiodiplodia theobromae reveals that temperature affects the expression of virulence- and pathogenicity-related genes.</title>
        <authorList>
            <person name="Felix C."/>
            <person name="Meneses R."/>
            <person name="Goncalves M.F.M."/>
            <person name="Tilleman L."/>
            <person name="Duarte A.S."/>
            <person name="Jorrin-Novo J.V."/>
            <person name="Van de Peer Y."/>
            <person name="Deforce D."/>
            <person name="Van Nieuwerburgh F."/>
            <person name="Esteves A.C."/>
            <person name="Alves A."/>
        </authorList>
    </citation>
    <scope>NUCLEOTIDE SEQUENCE [LARGE SCALE GENOMIC DNA]</scope>
    <source>
        <strain evidence="3 4">LA-SOL3</strain>
    </source>
</reference>
<name>A0A5N5D4S9_9PEZI</name>
<evidence type="ECO:0000256" key="2">
    <source>
        <dbReference type="SAM" id="MobiDB-lite"/>
    </source>
</evidence>
<feature type="region of interest" description="Disordered" evidence="2">
    <location>
        <begin position="1"/>
        <end position="37"/>
    </location>
</feature>
<proteinExistence type="predicted"/>
<feature type="coiled-coil region" evidence="1">
    <location>
        <begin position="166"/>
        <end position="248"/>
    </location>
</feature>
<protein>
    <submittedName>
        <fullName evidence="3">Uncharacterized protein</fullName>
    </submittedName>
</protein>
<comment type="caution">
    <text evidence="3">The sequence shown here is derived from an EMBL/GenBank/DDBJ whole genome shotgun (WGS) entry which is preliminary data.</text>
</comment>
<feature type="compositionally biased region" description="Polar residues" evidence="2">
    <location>
        <begin position="1"/>
        <end position="17"/>
    </location>
</feature>
<organism evidence="3 4">
    <name type="scientific">Lasiodiplodia theobromae</name>
    <dbReference type="NCBI Taxonomy" id="45133"/>
    <lineage>
        <taxon>Eukaryota</taxon>
        <taxon>Fungi</taxon>
        <taxon>Dikarya</taxon>
        <taxon>Ascomycota</taxon>
        <taxon>Pezizomycotina</taxon>
        <taxon>Dothideomycetes</taxon>
        <taxon>Dothideomycetes incertae sedis</taxon>
        <taxon>Botryosphaeriales</taxon>
        <taxon>Botryosphaeriaceae</taxon>
        <taxon>Lasiodiplodia</taxon>
    </lineage>
</organism>
<evidence type="ECO:0000313" key="3">
    <source>
        <dbReference type="EMBL" id="KAB2572735.1"/>
    </source>
</evidence>
<dbReference type="AlphaFoldDB" id="A0A5N5D4S9"/>
<gene>
    <name evidence="3" type="ORF">DBV05_g8611</name>
</gene>
<sequence length="310" mass="34426">MALPQSASQQGHGSSDSEAPPPNPGAPTTIFDDDDDDDERRQCKGICRTGSQCKNHIKAYSWRVKGVHFCHYHKHQAEDPLARALAANRRLSARLAAASLGSEGENLHQSRDEEVIKDLEAKLAAANQTVANLCQSRDEEVRDLRARLVAADQATGNLRESRDEEVRDLKARLAAADQTAANLRQSRDEEATANRNLLATRVAAAERTAVSLRSERARLERRLEASERERAELARKNAELARKNVEGDRTTRDALEVEASELLRGEQQERSARALQEAAERAGKTEKKKKTLSAVAERLKSKLRVMWRGA</sequence>
<keyword evidence="1" id="KW-0175">Coiled coil</keyword>
<accession>A0A5N5D4S9</accession>
<dbReference type="EMBL" id="VCHE01000072">
    <property type="protein sequence ID" value="KAB2572735.1"/>
    <property type="molecule type" value="Genomic_DNA"/>
</dbReference>
<evidence type="ECO:0000256" key="1">
    <source>
        <dbReference type="SAM" id="Coils"/>
    </source>
</evidence>
<feature type="coiled-coil region" evidence="1">
    <location>
        <begin position="109"/>
        <end position="136"/>
    </location>
</feature>